<feature type="domain" description="HTH cro/C1-type" evidence="3">
    <location>
        <begin position="42"/>
        <end position="95"/>
    </location>
</feature>
<evidence type="ECO:0000256" key="1">
    <source>
        <dbReference type="ARBA" id="ARBA00009802"/>
    </source>
</evidence>
<name>A0A059F0F6_9MICR</name>
<dbReference type="SUPFAM" id="SSF47413">
    <property type="entry name" value="lambda repressor-like DNA-binding domains"/>
    <property type="match status" value="1"/>
</dbReference>
<dbReference type="STRING" id="1288291.A0A059F0F6"/>
<dbReference type="VEuPathDB" id="MicrosporidiaDB:H312_01961"/>
<dbReference type="Pfam" id="PF01381">
    <property type="entry name" value="HTH_3"/>
    <property type="match status" value="1"/>
</dbReference>
<dbReference type="SMART" id="SM00530">
    <property type="entry name" value="HTH_XRE"/>
    <property type="match status" value="1"/>
</dbReference>
<dbReference type="InterPro" id="IPR010982">
    <property type="entry name" value="Lambda_DNA-bd_dom_sf"/>
</dbReference>
<proteinExistence type="inferred from homology"/>
<accession>A0A059F0F6</accession>
<protein>
    <recommendedName>
        <fullName evidence="3">HTH cro/C1-type domain-containing protein</fullName>
    </recommendedName>
</protein>
<sequence length="95" mass="10880">MGLESDSRKVIIIKKKKAPETQKVKPEEEEKRKVKQEEGKRIVDARMKANLKQVDLARKSSLTVATISKWEKGEDVFDKKVAAKIAKVLNIKFDE</sequence>
<reference evidence="5" key="1">
    <citation type="submission" date="2013-02" db="EMBL/GenBank/DDBJ databases">
        <authorList>
            <consortium name="The Broad Institute Genome Sequencing Platform"/>
            <person name="Cuomo C."/>
            <person name="Becnel J."/>
            <person name="Sanscrainte N."/>
            <person name="Walker B."/>
            <person name="Young S.K."/>
            <person name="Zeng Q."/>
            <person name="Gargeya S."/>
            <person name="Fitzgerald M."/>
            <person name="Haas B."/>
            <person name="Abouelleil A."/>
            <person name="Alvarado L."/>
            <person name="Arachchi H.M."/>
            <person name="Berlin A.M."/>
            <person name="Chapman S.B."/>
            <person name="Dewar J."/>
            <person name="Goldberg J."/>
            <person name="Griggs A."/>
            <person name="Gujja S."/>
            <person name="Hansen M."/>
            <person name="Howarth C."/>
            <person name="Imamovic A."/>
            <person name="Larimer J."/>
            <person name="McCowan C."/>
            <person name="Murphy C."/>
            <person name="Neiman D."/>
            <person name="Pearson M."/>
            <person name="Priest M."/>
            <person name="Roberts A."/>
            <person name="Saif S."/>
            <person name="Shea T."/>
            <person name="Sisk P."/>
            <person name="Sykes S."/>
            <person name="Wortman J."/>
            <person name="Nusbaum C."/>
            <person name="Birren B."/>
        </authorList>
    </citation>
    <scope>NUCLEOTIDE SEQUENCE [LARGE SCALE GENOMIC DNA]</scope>
    <source>
        <strain evidence="5">PRA339</strain>
    </source>
</reference>
<dbReference type="OrthoDB" id="2188935at2759"/>
<dbReference type="Gene3D" id="1.10.260.40">
    <property type="entry name" value="lambda repressor-like DNA-binding domains"/>
    <property type="match status" value="1"/>
</dbReference>
<keyword evidence="5" id="KW-1185">Reference proteome</keyword>
<evidence type="ECO:0000256" key="2">
    <source>
        <dbReference type="ARBA" id="ARBA00035107"/>
    </source>
</evidence>
<dbReference type="HOGENOM" id="CLU_176427_0_0_1"/>
<evidence type="ECO:0000259" key="3">
    <source>
        <dbReference type="PROSITE" id="PS50943"/>
    </source>
</evidence>
<comment type="similarity">
    <text evidence="1">Belongs to the MBF1 family.</text>
</comment>
<dbReference type="EMBL" id="KK365170">
    <property type="protein sequence ID" value="KCZ80635.1"/>
    <property type="molecule type" value="Genomic_DNA"/>
</dbReference>
<gene>
    <name evidence="4" type="ORF">H312_01961</name>
</gene>
<dbReference type="PROSITE" id="PS50943">
    <property type="entry name" value="HTH_CROC1"/>
    <property type="match status" value="1"/>
</dbReference>
<evidence type="ECO:0000313" key="5">
    <source>
        <dbReference type="Proteomes" id="UP000030655"/>
    </source>
</evidence>
<comment type="function">
    <text evidence="2">Transcriptional coactivator that stimulates GCN4-dependent transcriptional activity by bridging the DNA-binding region of GCN4 and TBP (SPT15), thereby recruiting TBP to GCN4-bound promoters. Involved in induction of the ribosome quality control (RQC) pathway; a pathway that degrades nascent peptide chains during problematic translation. Required to prevent stalled ribosomes from frameshifting.</text>
</comment>
<dbReference type="CDD" id="cd00093">
    <property type="entry name" value="HTH_XRE"/>
    <property type="match status" value="1"/>
</dbReference>
<dbReference type="InterPro" id="IPR001387">
    <property type="entry name" value="Cro/C1-type_HTH"/>
</dbReference>
<reference evidence="4 5" key="2">
    <citation type="submission" date="2014-03" db="EMBL/GenBank/DDBJ databases">
        <title>The Genome Sequence of Anncaliia algerae insect isolate PRA339.</title>
        <authorList>
            <consortium name="The Broad Institute Genome Sequencing Platform"/>
            <consortium name="The Broad Institute Genome Sequencing Center for Infectious Disease"/>
            <person name="Cuomo C."/>
            <person name="Becnel J."/>
            <person name="Sanscrainte N."/>
            <person name="Walker B."/>
            <person name="Young S.K."/>
            <person name="Zeng Q."/>
            <person name="Gargeya S."/>
            <person name="Fitzgerald M."/>
            <person name="Haas B."/>
            <person name="Abouelleil A."/>
            <person name="Alvarado L."/>
            <person name="Arachchi H.M."/>
            <person name="Berlin A.M."/>
            <person name="Chapman S.B."/>
            <person name="Dewar J."/>
            <person name="Goldberg J."/>
            <person name="Griggs A."/>
            <person name="Gujja S."/>
            <person name="Hansen M."/>
            <person name="Howarth C."/>
            <person name="Imamovic A."/>
            <person name="Larimer J."/>
            <person name="McCowan C."/>
            <person name="Murphy C."/>
            <person name="Neiman D."/>
            <person name="Pearson M."/>
            <person name="Priest M."/>
            <person name="Roberts A."/>
            <person name="Saif S."/>
            <person name="Shea T."/>
            <person name="Sisk P."/>
            <person name="Sykes S."/>
            <person name="Wortman J."/>
            <person name="Nusbaum C."/>
            <person name="Birren B."/>
        </authorList>
    </citation>
    <scope>NUCLEOTIDE SEQUENCE [LARGE SCALE GENOMIC DNA]</scope>
    <source>
        <strain evidence="4 5">PRA339</strain>
    </source>
</reference>
<dbReference type="AlphaFoldDB" id="A0A059F0F6"/>
<organism evidence="4 5">
    <name type="scientific">Anncaliia algerae PRA339</name>
    <dbReference type="NCBI Taxonomy" id="1288291"/>
    <lineage>
        <taxon>Eukaryota</taxon>
        <taxon>Fungi</taxon>
        <taxon>Fungi incertae sedis</taxon>
        <taxon>Microsporidia</taxon>
        <taxon>Tubulinosematoidea</taxon>
        <taxon>Tubulinosematidae</taxon>
        <taxon>Anncaliia</taxon>
    </lineage>
</organism>
<dbReference type="GO" id="GO:0003677">
    <property type="term" value="F:DNA binding"/>
    <property type="evidence" value="ECO:0007669"/>
    <property type="project" value="InterPro"/>
</dbReference>
<evidence type="ECO:0000313" key="4">
    <source>
        <dbReference type="EMBL" id="KCZ80635.1"/>
    </source>
</evidence>
<dbReference type="Proteomes" id="UP000030655">
    <property type="component" value="Unassembled WGS sequence"/>
</dbReference>